<dbReference type="InterPro" id="IPR056572">
    <property type="entry name" value="Zn_ribbon_PaaD"/>
</dbReference>
<dbReference type="EMBL" id="JACSQC010000005">
    <property type="protein sequence ID" value="MBD8044456.1"/>
    <property type="molecule type" value="Genomic_DNA"/>
</dbReference>
<reference evidence="3 4" key="1">
    <citation type="submission" date="2020-08" db="EMBL/GenBank/DDBJ databases">
        <title>A Genomic Blueprint of the Chicken Gut Microbiome.</title>
        <authorList>
            <person name="Gilroy R."/>
            <person name="Ravi A."/>
            <person name="Getino M."/>
            <person name="Pursley I."/>
            <person name="Horton D.L."/>
            <person name="Alikhan N.-F."/>
            <person name="Baker D."/>
            <person name="Gharbi K."/>
            <person name="Hall N."/>
            <person name="Watson M."/>
            <person name="Adriaenssens E.M."/>
            <person name="Foster-Nyarko E."/>
            <person name="Jarju S."/>
            <person name="Secka A."/>
            <person name="Antonio M."/>
            <person name="Oren A."/>
            <person name="Chaudhuri R."/>
            <person name="La Ragione R.M."/>
            <person name="Hildebrand F."/>
            <person name="Pallen M.J."/>
        </authorList>
    </citation>
    <scope>NUCLEOTIDE SEQUENCE [LARGE SCALE GENOMIC DNA]</scope>
    <source>
        <strain evidence="3 4">Sa2BUA2</strain>
    </source>
</reference>
<dbReference type="InterPro" id="IPR002744">
    <property type="entry name" value="MIP18-like"/>
</dbReference>
<evidence type="ECO:0000259" key="1">
    <source>
        <dbReference type="Pfam" id="PF01883"/>
    </source>
</evidence>
<dbReference type="InterPro" id="IPR052339">
    <property type="entry name" value="Fe-S_Maturation_MIP18"/>
</dbReference>
<dbReference type="Gene3D" id="3.30.300.130">
    <property type="entry name" value="Fe-S cluster assembly (FSCA)"/>
    <property type="match status" value="1"/>
</dbReference>
<comment type="caution">
    <text evidence="3">The sequence shown here is derived from an EMBL/GenBank/DDBJ whole genome shotgun (WGS) entry which is preliminary data.</text>
</comment>
<dbReference type="PANTHER" id="PTHR42831">
    <property type="entry name" value="FE-S PROTEIN MATURATION AUXILIARY FACTOR YITW"/>
    <property type="match status" value="1"/>
</dbReference>
<dbReference type="SUPFAM" id="SSF117916">
    <property type="entry name" value="Fe-S cluster assembly (FSCA) domain-like"/>
    <property type="match status" value="1"/>
</dbReference>
<evidence type="ECO:0000313" key="4">
    <source>
        <dbReference type="Proteomes" id="UP000652763"/>
    </source>
</evidence>
<dbReference type="Pfam" id="PF23451">
    <property type="entry name" value="Zn_ribbon_PaaD"/>
    <property type="match status" value="1"/>
</dbReference>
<dbReference type="InterPro" id="IPR011883">
    <property type="entry name" value="PaaD-like"/>
</dbReference>
<dbReference type="InterPro" id="IPR034904">
    <property type="entry name" value="FSCA_dom_sf"/>
</dbReference>
<dbReference type="Pfam" id="PF01883">
    <property type="entry name" value="FeS_assembly_P"/>
    <property type="match status" value="1"/>
</dbReference>
<dbReference type="NCBIfam" id="TIGR02159">
    <property type="entry name" value="PA_CoA_Oxy4"/>
    <property type="match status" value="1"/>
</dbReference>
<dbReference type="PANTHER" id="PTHR42831:SF3">
    <property type="entry name" value="1,2-PHENYLACETYL-COA EPOXIDASE, SUBUNIT D-RELATED"/>
    <property type="match status" value="1"/>
</dbReference>
<evidence type="ECO:0000259" key="2">
    <source>
        <dbReference type="Pfam" id="PF23451"/>
    </source>
</evidence>
<feature type="domain" description="PaaD zinc beta ribbon" evidence="2">
    <location>
        <begin position="141"/>
        <end position="180"/>
    </location>
</feature>
<feature type="domain" description="MIP18 family-like" evidence="1">
    <location>
        <begin position="34"/>
        <end position="90"/>
    </location>
</feature>
<evidence type="ECO:0000313" key="3">
    <source>
        <dbReference type="EMBL" id="MBD8044456.1"/>
    </source>
</evidence>
<proteinExistence type="predicted"/>
<accession>A0ABR8YK35</accession>
<organism evidence="3 4">
    <name type="scientific">Arthrobacter pullicola</name>
    <dbReference type="NCBI Taxonomy" id="2762224"/>
    <lineage>
        <taxon>Bacteria</taxon>
        <taxon>Bacillati</taxon>
        <taxon>Actinomycetota</taxon>
        <taxon>Actinomycetes</taxon>
        <taxon>Micrococcales</taxon>
        <taxon>Micrococcaceae</taxon>
        <taxon>Arthrobacter</taxon>
    </lineage>
</organism>
<gene>
    <name evidence="3" type="primary">paaJ</name>
    <name evidence="3" type="ORF">H9638_11630</name>
</gene>
<dbReference type="Proteomes" id="UP000652763">
    <property type="component" value="Unassembled WGS sequence"/>
</dbReference>
<keyword evidence="4" id="KW-1185">Reference proteome</keyword>
<protein>
    <submittedName>
        <fullName evidence="3">Phenylacetate-CoA oxygenase subunit PaaJ</fullName>
    </submittedName>
</protein>
<name>A0ABR8YK35_9MICC</name>
<sequence>MARDNLPDSRTDPDSSTALRPVHPAAAAAWDVAATVCDPEIPVLTIEDLGVLRAVELMDGNQVRVAITPTYSGCPAMDAIREDVTAALVAAGYAGVRVDLVLAPAWTTDWMSEAGKTKLNAYGIAPPTGRAAAGPIRLGLSVKCPQCSSLNTREMTRFGSTSCKALYVCGDCQEPFDYFKVL</sequence>